<reference evidence="3 4" key="1">
    <citation type="journal article" date="2006" name="Int. J. Syst. Evol. Microbiol.">
        <title>Chryseobacterium piscium sp. nov., isolated from fish of the South Atlantic Ocean off South Africa.</title>
        <authorList>
            <person name="de Beer H."/>
            <person name="Hugo C.J."/>
            <person name="Jooste P.J."/>
            <person name="Vancanneyt M."/>
            <person name="Coenye T."/>
            <person name="Vandamme P."/>
        </authorList>
    </citation>
    <scope>NUCLEOTIDE SEQUENCE [LARGE SCALE GENOMIC DNA]</scope>
    <source>
        <strain evidence="3 4">CCUG 51923</strain>
    </source>
</reference>
<proteinExistence type="predicted"/>
<evidence type="ECO:0000256" key="1">
    <source>
        <dbReference type="SAM" id="Phobius"/>
    </source>
</evidence>
<dbReference type="Pfam" id="PF04892">
    <property type="entry name" value="VanZ"/>
    <property type="match status" value="1"/>
</dbReference>
<dbReference type="Proteomes" id="UP000256512">
    <property type="component" value="Unassembled WGS sequence"/>
</dbReference>
<feature type="transmembrane region" description="Helical" evidence="1">
    <location>
        <begin position="94"/>
        <end position="111"/>
    </location>
</feature>
<dbReference type="NCBIfam" id="NF037970">
    <property type="entry name" value="vanZ_1"/>
    <property type="match status" value="1"/>
</dbReference>
<feature type="transmembrane region" description="Helical" evidence="1">
    <location>
        <begin position="123"/>
        <end position="140"/>
    </location>
</feature>
<dbReference type="EMBL" id="QNVS01000106">
    <property type="protein sequence ID" value="REC49354.1"/>
    <property type="molecule type" value="Genomic_DNA"/>
</dbReference>
<dbReference type="AlphaFoldDB" id="A0A3D9B6V0"/>
<dbReference type="PANTHER" id="PTHR28008">
    <property type="entry name" value="DOMAIN PROTEIN, PUTATIVE (AFU_ORTHOLOGUE AFUA_3G10980)-RELATED"/>
    <property type="match status" value="1"/>
</dbReference>
<evidence type="ECO:0000259" key="2">
    <source>
        <dbReference type="Pfam" id="PF04892"/>
    </source>
</evidence>
<dbReference type="PANTHER" id="PTHR28008:SF1">
    <property type="entry name" value="DOMAIN PROTEIN, PUTATIVE (AFU_ORTHOLOGUE AFUA_3G10980)-RELATED"/>
    <property type="match status" value="1"/>
</dbReference>
<keyword evidence="1" id="KW-0812">Transmembrane</keyword>
<evidence type="ECO:0000313" key="3">
    <source>
        <dbReference type="EMBL" id="REC49354.1"/>
    </source>
</evidence>
<dbReference type="InterPro" id="IPR006976">
    <property type="entry name" value="VanZ-like"/>
</dbReference>
<evidence type="ECO:0000313" key="4">
    <source>
        <dbReference type="Proteomes" id="UP000256512"/>
    </source>
</evidence>
<protein>
    <submittedName>
        <fullName evidence="3">VanZ family protein</fullName>
    </submittedName>
</protein>
<feature type="domain" description="VanZ-like" evidence="2">
    <location>
        <begin position="54"/>
        <end position="143"/>
    </location>
</feature>
<organism evidence="3 4">
    <name type="scientific">Chryseobacterium piscium</name>
    <dbReference type="NCBI Taxonomy" id="333702"/>
    <lineage>
        <taxon>Bacteria</taxon>
        <taxon>Pseudomonadati</taxon>
        <taxon>Bacteroidota</taxon>
        <taxon>Flavobacteriia</taxon>
        <taxon>Flavobacteriales</taxon>
        <taxon>Weeksellaceae</taxon>
        <taxon>Chryseobacterium group</taxon>
        <taxon>Chryseobacterium</taxon>
    </lineage>
</organism>
<gene>
    <name evidence="3" type="ORF">DRF62_19450</name>
</gene>
<feature type="transmembrane region" description="Helical" evidence="1">
    <location>
        <begin position="33"/>
        <end position="52"/>
    </location>
</feature>
<dbReference type="RefSeq" id="WP_115951769.1">
    <property type="nucleotide sequence ID" value="NZ_QNVS01000106.1"/>
</dbReference>
<name>A0A3D9B6V0_9FLAO</name>
<keyword evidence="1" id="KW-1133">Transmembrane helix</keyword>
<comment type="caution">
    <text evidence="3">The sequence shown here is derived from an EMBL/GenBank/DDBJ whole genome shotgun (WGS) entry which is preliminary data.</text>
</comment>
<keyword evidence="4" id="KW-1185">Reference proteome</keyword>
<accession>A0A3D9B6V0</accession>
<feature type="transmembrane region" description="Helical" evidence="1">
    <location>
        <begin position="72"/>
        <end position="89"/>
    </location>
</feature>
<keyword evidence="1" id="KW-0472">Membrane</keyword>
<sequence length="148" mass="17370">METDGSLSLKLQKVQIIQNCLLLKNIKQSLDKISNIFIKILPIYWAFLTYMLLRPGVENQEYFFMFDGIDKVLHLSIFAALGFCFIAAFPRIRFSYFFQIILIYAFLTEIFQEEMKLGRSMETLDIVADTIGCLIGYYIYKLLAKRYL</sequence>